<accession>I0Z7K0</accession>
<protein>
    <submittedName>
        <fullName evidence="2">Phosphatases II</fullName>
    </submittedName>
</protein>
<feature type="domain" description="Tyrosine specific protein phosphatases" evidence="1">
    <location>
        <begin position="39"/>
        <end position="108"/>
    </location>
</feature>
<dbReference type="RefSeq" id="XP_005651163.1">
    <property type="nucleotide sequence ID" value="XM_005651106.1"/>
</dbReference>
<dbReference type="InterPro" id="IPR029021">
    <property type="entry name" value="Prot-tyrosine_phosphatase-like"/>
</dbReference>
<name>I0Z7K0_COCSC</name>
<dbReference type="KEGG" id="csl:COCSUDRAFT_52403"/>
<dbReference type="PANTHER" id="PTHR47216:SF4">
    <property type="entry name" value="OS01G0859400 PROTEIN"/>
    <property type="match status" value="1"/>
</dbReference>
<evidence type="ECO:0000313" key="2">
    <source>
        <dbReference type="EMBL" id="EIE26619.1"/>
    </source>
</evidence>
<dbReference type="OrthoDB" id="1890923at2759"/>
<organism evidence="2 3">
    <name type="scientific">Coccomyxa subellipsoidea (strain C-169)</name>
    <name type="common">Green microalga</name>
    <dbReference type="NCBI Taxonomy" id="574566"/>
    <lineage>
        <taxon>Eukaryota</taxon>
        <taxon>Viridiplantae</taxon>
        <taxon>Chlorophyta</taxon>
        <taxon>core chlorophytes</taxon>
        <taxon>Trebouxiophyceae</taxon>
        <taxon>Trebouxiophyceae incertae sedis</taxon>
        <taxon>Coccomyxaceae</taxon>
        <taxon>Coccomyxa</taxon>
        <taxon>Coccomyxa subellipsoidea</taxon>
    </lineage>
</organism>
<dbReference type="Proteomes" id="UP000007264">
    <property type="component" value="Unassembled WGS sequence"/>
</dbReference>
<dbReference type="Pfam" id="PF00782">
    <property type="entry name" value="DSPc"/>
    <property type="match status" value="1"/>
</dbReference>
<evidence type="ECO:0000313" key="3">
    <source>
        <dbReference type="Proteomes" id="UP000007264"/>
    </source>
</evidence>
<dbReference type="PANTHER" id="PTHR47216">
    <property type="match status" value="1"/>
</dbReference>
<dbReference type="InterPro" id="IPR000387">
    <property type="entry name" value="Tyr_Pase_dom"/>
</dbReference>
<dbReference type="CDD" id="cd14527">
    <property type="entry name" value="DSP_bac"/>
    <property type="match status" value="1"/>
</dbReference>
<dbReference type="eggNOG" id="ENOG502QT3P">
    <property type="taxonomic scope" value="Eukaryota"/>
</dbReference>
<reference evidence="2 3" key="1">
    <citation type="journal article" date="2012" name="Genome Biol.">
        <title>The genome of the polar eukaryotic microalga coccomyxa subellipsoidea reveals traits of cold adaptation.</title>
        <authorList>
            <person name="Blanc G."/>
            <person name="Agarkova I."/>
            <person name="Grimwood J."/>
            <person name="Kuo A."/>
            <person name="Brueggeman A."/>
            <person name="Dunigan D."/>
            <person name="Gurnon J."/>
            <person name="Ladunga I."/>
            <person name="Lindquist E."/>
            <person name="Lucas S."/>
            <person name="Pangilinan J."/>
            <person name="Proschold T."/>
            <person name="Salamov A."/>
            <person name="Schmutz J."/>
            <person name="Weeks D."/>
            <person name="Yamada T."/>
            <person name="Claverie J.M."/>
            <person name="Grigoriev I."/>
            <person name="Van Etten J."/>
            <person name="Lomsadze A."/>
            <person name="Borodovsky M."/>
        </authorList>
    </citation>
    <scope>NUCLEOTIDE SEQUENCE [LARGE SCALE GENOMIC DNA]</scope>
    <source>
        <strain evidence="2 3">C-169</strain>
    </source>
</reference>
<dbReference type="GO" id="GO:0016787">
    <property type="term" value="F:hydrolase activity"/>
    <property type="evidence" value="ECO:0007669"/>
    <property type="project" value="UniProtKB-ARBA"/>
</dbReference>
<dbReference type="SUPFAM" id="SSF52799">
    <property type="entry name" value="(Phosphotyrosine protein) phosphatases II"/>
    <property type="match status" value="1"/>
</dbReference>
<keyword evidence="3" id="KW-1185">Reference proteome</keyword>
<dbReference type="EMBL" id="AGSI01000002">
    <property type="protein sequence ID" value="EIE26619.1"/>
    <property type="molecule type" value="Genomic_DNA"/>
</dbReference>
<dbReference type="GeneID" id="17044629"/>
<sequence>MVPDGAPAILDCTCELPRLQKHLPYDNLAVWDTHGPSVRQIDEGVKWALKQRESGRPVLVHCAHGHGRSLVVMCAILVVNGLAGDFLEAYKIVKAARPKVRLNGRQHKALVQWQEHMKGRTKAM</sequence>
<evidence type="ECO:0000259" key="1">
    <source>
        <dbReference type="PROSITE" id="PS50056"/>
    </source>
</evidence>
<dbReference type="AlphaFoldDB" id="I0Z7K0"/>
<dbReference type="PROSITE" id="PS50056">
    <property type="entry name" value="TYR_PHOSPHATASE_2"/>
    <property type="match status" value="1"/>
</dbReference>
<dbReference type="Gene3D" id="3.90.190.10">
    <property type="entry name" value="Protein tyrosine phosphatase superfamily"/>
    <property type="match status" value="1"/>
</dbReference>
<proteinExistence type="predicted"/>
<dbReference type="InterPro" id="IPR000340">
    <property type="entry name" value="Dual-sp_phosphatase_cat-dom"/>
</dbReference>
<comment type="caution">
    <text evidence="2">The sequence shown here is derived from an EMBL/GenBank/DDBJ whole genome shotgun (WGS) entry which is preliminary data.</text>
</comment>
<gene>
    <name evidence="2" type="ORF">COCSUDRAFT_52403</name>
</gene>